<dbReference type="EMBL" id="MN738143">
    <property type="protein sequence ID" value="QHB15680.1"/>
    <property type="molecule type" value="mRNA"/>
</dbReference>
<proteinExistence type="evidence at transcript level"/>
<keyword evidence="2" id="KW-0732">Signal</keyword>
<feature type="region of interest" description="Disordered" evidence="1">
    <location>
        <begin position="194"/>
        <end position="230"/>
    </location>
</feature>
<feature type="signal peptide" evidence="2">
    <location>
        <begin position="1"/>
        <end position="28"/>
    </location>
</feature>
<sequence>MALLKHRSPCLLFALILLINKYAELAEAVSVEQGSNTELNTQARFNDTGLNETLLKVDAEEQPGDEPTEKVDDTQPRLVVRRVTPDMVLDDDDLRTGNKITDNYSYLYGVYLTKGHYLRIENHKGLRLIVKSPNKEQSIRAKLGVVTINGKTVCTDSRSLPTKQTYQKTPDGAMWYTNLSLGSPMSPKEIEEFKADEELNAEEELRQKKKEDRRREKERRKSEKAAANADRMISELHKILSIFF</sequence>
<feature type="chain" id="PRO_5040698911" evidence="2">
    <location>
        <begin position="29"/>
        <end position="244"/>
    </location>
</feature>
<dbReference type="EMBL" id="OU963864">
    <property type="protein sequence ID" value="CAH0386059.1"/>
    <property type="molecule type" value="Genomic_DNA"/>
</dbReference>
<reference evidence="4" key="1">
    <citation type="submission" date="2019-11" db="EMBL/GenBank/DDBJ databases">
        <title>Identification of Saliva Proteins of the Whitefly Bemisia tabaci by Transcriptome and LC-MS/MS Analyses.</title>
        <authorList>
            <person name="Huang H.-J."/>
        </authorList>
    </citation>
    <scope>NUCLEOTIDE SEQUENCE</scope>
</reference>
<gene>
    <name evidence="3" type="ORF">BEMITA_LOCUS5223</name>
</gene>
<accession>A0A7S5HGT6</accession>
<reference evidence="3" key="2">
    <citation type="submission" date="2021-12" db="EMBL/GenBank/DDBJ databases">
        <authorList>
            <person name="King R."/>
        </authorList>
    </citation>
    <scope>NUCLEOTIDE SEQUENCE</scope>
</reference>
<evidence type="ECO:0000313" key="5">
    <source>
        <dbReference type="Proteomes" id="UP001152759"/>
    </source>
</evidence>
<feature type="compositionally biased region" description="Basic and acidic residues" evidence="1">
    <location>
        <begin position="194"/>
        <end position="224"/>
    </location>
</feature>
<name>A0A7S5HGT6_BEMTA</name>
<organism evidence="4">
    <name type="scientific">Bemisia tabaci</name>
    <name type="common">Sweetpotato whitefly</name>
    <name type="synonym">Aleurodes tabaci</name>
    <dbReference type="NCBI Taxonomy" id="7038"/>
    <lineage>
        <taxon>Eukaryota</taxon>
        <taxon>Metazoa</taxon>
        <taxon>Ecdysozoa</taxon>
        <taxon>Arthropoda</taxon>
        <taxon>Hexapoda</taxon>
        <taxon>Insecta</taxon>
        <taxon>Pterygota</taxon>
        <taxon>Neoptera</taxon>
        <taxon>Paraneoptera</taxon>
        <taxon>Hemiptera</taxon>
        <taxon>Sternorrhyncha</taxon>
        <taxon>Aleyrodoidea</taxon>
        <taxon>Aleyrodidae</taxon>
        <taxon>Aleyrodinae</taxon>
        <taxon>Bemisia</taxon>
    </lineage>
</organism>
<keyword evidence="5" id="KW-1185">Reference proteome</keyword>
<evidence type="ECO:0000256" key="1">
    <source>
        <dbReference type="SAM" id="MobiDB-lite"/>
    </source>
</evidence>
<evidence type="ECO:0000313" key="4">
    <source>
        <dbReference type="EMBL" id="QHB15680.1"/>
    </source>
</evidence>
<dbReference type="Proteomes" id="UP001152759">
    <property type="component" value="Chromosome 3"/>
</dbReference>
<evidence type="ECO:0000313" key="3">
    <source>
        <dbReference type="EMBL" id="CAH0386059.1"/>
    </source>
</evidence>
<protein>
    <submittedName>
        <fullName evidence="4">SP28.7</fullName>
    </submittedName>
</protein>
<dbReference type="AlphaFoldDB" id="A0A7S5HGT6"/>
<evidence type="ECO:0000256" key="2">
    <source>
        <dbReference type="SAM" id="SignalP"/>
    </source>
</evidence>